<feature type="domain" description="Nudix hydrolase" evidence="12">
    <location>
        <begin position="5"/>
        <end position="134"/>
    </location>
</feature>
<dbReference type="NCBIfam" id="TIGR00586">
    <property type="entry name" value="mutt"/>
    <property type="match status" value="1"/>
</dbReference>
<dbReference type="PRINTS" id="PR00502">
    <property type="entry name" value="NUDIXFAMILY"/>
</dbReference>
<evidence type="ECO:0000313" key="13">
    <source>
        <dbReference type="EMBL" id="SVD42449.1"/>
    </source>
</evidence>
<organism evidence="13">
    <name type="scientific">marine metagenome</name>
    <dbReference type="NCBI Taxonomy" id="408172"/>
    <lineage>
        <taxon>unclassified sequences</taxon>
        <taxon>metagenomes</taxon>
        <taxon>ecological metagenomes</taxon>
    </lineage>
</organism>
<keyword evidence="4" id="KW-0235">DNA replication</keyword>
<dbReference type="InterPro" id="IPR000086">
    <property type="entry name" value="NUDIX_hydrolase_dom"/>
</dbReference>
<dbReference type="PROSITE" id="PS51462">
    <property type="entry name" value="NUDIX"/>
    <property type="match status" value="1"/>
</dbReference>
<sequence>MVKSPKIIRVTAAIIESDDKILIAQRKSEDDIFGGLWEFPGGKIENGETPEECMARELMEELEIEVEVGTLITSNKHRYPNGIFELLAYRVQHISGNFVLNDHDEIKWITIDEISNFEFPPANTPIINYLKNSYE</sequence>
<evidence type="ECO:0000256" key="2">
    <source>
        <dbReference type="ARBA" id="ARBA00005582"/>
    </source>
</evidence>
<dbReference type="CDD" id="cd03425">
    <property type="entry name" value="NUDIX_MutT_NudA_like"/>
    <property type="match status" value="1"/>
</dbReference>
<accession>A0A382V7I0</accession>
<dbReference type="GO" id="GO:0006260">
    <property type="term" value="P:DNA replication"/>
    <property type="evidence" value="ECO:0007669"/>
    <property type="project" value="UniProtKB-KW"/>
</dbReference>
<dbReference type="InterPro" id="IPR003561">
    <property type="entry name" value="Mutator_MutT"/>
</dbReference>
<evidence type="ECO:0000256" key="1">
    <source>
        <dbReference type="ARBA" id="ARBA00001946"/>
    </source>
</evidence>
<evidence type="ECO:0000256" key="6">
    <source>
        <dbReference type="ARBA" id="ARBA00022763"/>
    </source>
</evidence>
<evidence type="ECO:0000256" key="5">
    <source>
        <dbReference type="ARBA" id="ARBA00022723"/>
    </source>
</evidence>
<dbReference type="Gene3D" id="3.90.79.10">
    <property type="entry name" value="Nucleoside Triphosphate Pyrophosphohydrolase"/>
    <property type="match status" value="1"/>
</dbReference>
<dbReference type="AlphaFoldDB" id="A0A382V7I0"/>
<comment type="similarity">
    <text evidence="2">Belongs to the Nudix hydrolase family.</text>
</comment>
<reference evidence="13" key="1">
    <citation type="submission" date="2018-05" db="EMBL/GenBank/DDBJ databases">
        <authorList>
            <person name="Lanie J.A."/>
            <person name="Ng W.-L."/>
            <person name="Kazmierczak K.M."/>
            <person name="Andrzejewski T.M."/>
            <person name="Davidsen T.M."/>
            <person name="Wayne K.J."/>
            <person name="Tettelin H."/>
            <person name="Glass J.I."/>
            <person name="Rusch D."/>
            <person name="Podicherti R."/>
            <person name="Tsui H.-C.T."/>
            <person name="Winkler M.E."/>
        </authorList>
    </citation>
    <scope>NUCLEOTIDE SEQUENCE</scope>
</reference>
<dbReference type="EC" id="3.6.1.55" evidence="11"/>
<dbReference type="SUPFAM" id="SSF55811">
    <property type="entry name" value="Nudix"/>
    <property type="match status" value="1"/>
</dbReference>
<proteinExistence type="inferred from homology"/>
<dbReference type="InterPro" id="IPR015797">
    <property type="entry name" value="NUDIX_hydrolase-like_dom_sf"/>
</dbReference>
<dbReference type="EMBL" id="UINC01149774">
    <property type="protein sequence ID" value="SVD42449.1"/>
    <property type="molecule type" value="Genomic_DNA"/>
</dbReference>
<evidence type="ECO:0000256" key="8">
    <source>
        <dbReference type="ARBA" id="ARBA00022842"/>
    </source>
</evidence>
<dbReference type="GO" id="GO:0035539">
    <property type="term" value="F:8-oxo-7,8-dihydrodeoxyguanosine triphosphate pyrophosphatase activity"/>
    <property type="evidence" value="ECO:0007669"/>
    <property type="project" value="UniProtKB-EC"/>
</dbReference>
<comment type="cofactor">
    <cofactor evidence="1">
        <name>Mg(2+)</name>
        <dbReference type="ChEBI" id="CHEBI:18420"/>
    </cofactor>
</comment>
<dbReference type="GO" id="GO:0008413">
    <property type="term" value="F:8-oxo-7,8-dihydroguanosine triphosphate pyrophosphatase activity"/>
    <property type="evidence" value="ECO:0007669"/>
    <property type="project" value="InterPro"/>
</dbReference>
<dbReference type="Pfam" id="PF14815">
    <property type="entry name" value="NUDIX_4"/>
    <property type="match status" value="1"/>
</dbReference>
<evidence type="ECO:0000256" key="11">
    <source>
        <dbReference type="ARBA" id="ARBA00038905"/>
    </source>
</evidence>
<keyword evidence="6" id="KW-0227">DNA damage</keyword>
<dbReference type="PANTHER" id="PTHR47707:SF1">
    <property type="entry name" value="NUDIX HYDROLASE FAMILY PROTEIN"/>
    <property type="match status" value="1"/>
</dbReference>
<dbReference type="GO" id="GO:0044716">
    <property type="term" value="F:8-oxo-GDP phosphatase activity"/>
    <property type="evidence" value="ECO:0007669"/>
    <property type="project" value="TreeGrafter"/>
</dbReference>
<keyword evidence="3" id="KW-0515">Mutator protein</keyword>
<dbReference type="InterPro" id="IPR029119">
    <property type="entry name" value="MutY_C"/>
</dbReference>
<keyword evidence="9" id="KW-0234">DNA repair</keyword>
<keyword evidence="8" id="KW-0460">Magnesium</keyword>
<dbReference type="InterPro" id="IPR020476">
    <property type="entry name" value="Nudix_hydrolase"/>
</dbReference>
<gene>
    <name evidence="13" type="ORF">METZ01_LOCUS395303</name>
</gene>
<keyword evidence="7" id="KW-0378">Hydrolase</keyword>
<evidence type="ECO:0000256" key="4">
    <source>
        <dbReference type="ARBA" id="ARBA00022705"/>
    </source>
</evidence>
<name>A0A382V7I0_9ZZZZ</name>
<protein>
    <recommendedName>
        <fullName evidence="11">8-oxo-dGTP diphosphatase</fullName>
        <ecNumber evidence="11">3.6.1.55</ecNumber>
    </recommendedName>
</protein>
<dbReference type="GO" id="GO:0006281">
    <property type="term" value="P:DNA repair"/>
    <property type="evidence" value="ECO:0007669"/>
    <property type="project" value="UniProtKB-KW"/>
</dbReference>
<evidence type="ECO:0000259" key="12">
    <source>
        <dbReference type="PROSITE" id="PS51462"/>
    </source>
</evidence>
<evidence type="ECO:0000256" key="7">
    <source>
        <dbReference type="ARBA" id="ARBA00022801"/>
    </source>
</evidence>
<dbReference type="PANTHER" id="PTHR47707">
    <property type="entry name" value="8-OXO-DGTP DIPHOSPHATASE"/>
    <property type="match status" value="1"/>
</dbReference>
<evidence type="ECO:0000256" key="10">
    <source>
        <dbReference type="ARBA" id="ARBA00035861"/>
    </source>
</evidence>
<keyword evidence="5" id="KW-0479">Metal-binding</keyword>
<comment type="catalytic activity">
    <reaction evidence="10">
        <text>8-oxo-dGTP + H2O = 8-oxo-dGMP + diphosphate + H(+)</text>
        <dbReference type="Rhea" id="RHEA:31575"/>
        <dbReference type="ChEBI" id="CHEBI:15377"/>
        <dbReference type="ChEBI" id="CHEBI:15378"/>
        <dbReference type="ChEBI" id="CHEBI:33019"/>
        <dbReference type="ChEBI" id="CHEBI:63224"/>
        <dbReference type="ChEBI" id="CHEBI:77896"/>
        <dbReference type="EC" id="3.6.1.55"/>
    </reaction>
</comment>
<dbReference type="GO" id="GO:0046872">
    <property type="term" value="F:metal ion binding"/>
    <property type="evidence" value="ECO:0007669"/>
    <property type="project" value="UniProtKB-KW"/>
</dbReference>
<evidence type="ECO:0000256" key="3">
    <source>
        <dbReference type="ARBA" id="ARBA00022457"/>
    </source>
</evidence>
<dbReference type="GO" id="GO:0044715">
    <property type="term" value="F:8-oxo-dGDP phosphatase activity"/>
    <property type="evidence" value="ECO:0007669"/>
    <property type="project" value="TreeGrafter"/>
</dbReference>
<dbReference type="InterPro" id="IPR047127">
    <property type="entry name" value="MutT-like"/>
</dbReference>
<evidence type="ECO:0000256" key="9">
    <source>
        <dbReference type="ARBA" id="ARBA00023204"/>
    </source>
</evidence>